<evidence type="ECO:0000256" key="2">
    <source>
        <dbReference type="SAM" id="Phobius"/>
    </source>
</evidence>
<dbReference type="RefSeq" id="WP_011381005.1">
    <property type="nucleotide sequence ID" value="NC_007614.1"/>
</dbReference>
<reference evidence="5" key="2">
    <citation type="submission" date="2005-08" db="EMBL/GenBank/DDBJ databases">
        <title>Complete sequence of chromosome 1 of Nitrosospira multiformis ATCC 25196.</title>
        <authorList>
            <person name="Copeland A."/>
            <person name="Lucas S."/>
            <person name="Lapidus A."/>
            <person name="Barry K."/>
            <person name="Detter J.C."/>
            <person name="Glavina T."/>
            <person name="Hammon N."/>
            <person name="Israni S."/>
            <person name="Pitluck S."/>
            <person name="Chain P."/>
            <person name="Malfatti S."/>
            <person name="Shin M."/>
            <person name="Vergez L."/>
            <person name="Schmutz J."/>
            <person name="Larimer F."/>
            <person name="Land M."/>
            <person name="Hauser L."/>
            <person name="Kyrpides N."/>
            <person name="Lykidis A."/>
            <person name="Richardson P."/>
        </authorList>
    </citation>
    <scope>NUCLEOTIDE SEQUENCE [LARGE SCALE GENOMIC DNA]</scope>
    <source>
        <strain evidence="5">ATCC 25196 / NCIMB 11849 / C 71</strain>
    </source>
</reference>
<feature type="region of interest" description="Disordered" evidence="1">
    <location>
        <begin position="139"/>
        <end position="168"/>
    </location>
</feature>
<dbReference type="EMBL" id="CP000103">
    <property type="protein sequence ID" value="ABB74982.1"/>
    <property type="molecule type" value="Genomic_DNA"/>
</dbReference>
<feature type="transmembrane region" description="Helical" evidence="2">
    <location>
        <begin position="116"/>
        <end position="133"/>
    </location>
</feature>
<dbReference type="AlphaFoldDB" id="Q2Y8D9"/>
<organism evidence="3 5">
    <name type="scientific">Nitrosospira multiformis (strain ATCC 25196 / NCIMB 11849 / C 71)</name>
    <dbReference type="NCBI Taxonomy" id="323848"/>
    <lineage>
        <taxon>Bacteria</taxon>
        <taxon>Pseudomonadati</taxon>
        <taxon>Pseudomonadota</taxon>
        <taxon>Betaproteobacteria</taxon>
        <taxon>Nitrosomonadales</taxon>
        <taxon>Nitrosomonadaceae</taxon>
        <taxon>Nitrosospira</taxon>
    </lineage>
</organism>
<name>Q2Y8D9_NITMU</name>
<keyword evidence="2" id="KW-0472">Membrane</keyword>
<evidence type="ECO:0000313" key="4">
    <source>
        <dbReference type="EMBL" id="SEG00097.1"/>
    </source>
</evidence>
<evidence type="ECO:0000313" key="5">
    <source>
        <dbReference type="Proteomes" id="UP000002718"/>
    </source>
</evidence>
<dbReference type="InterPro" id="IPR046513">
    <property type="entry name" value="DUF6691"/>
</dbReference>
<feature type="compositionally biased region" description="Basic and acidic residues" evidence="1">
    <location>
        <begin position="152"/>
        <end position="168"/>
    </location>
</feature>
<dbReference type="KEGG" id="nmu:Nmul_A1684"/>
<protein>
    <submittedName>
        <fullName evidence="3">YeeE/YedE</fullName>
    </submittedName>
</protein>
<dbReference type="Pfam" id="PF20398">
    <property type="entry name" value="DUF6691"/>
    <property type="match status" value="1"/>
</dbReference>
<keyword evidence="2" id="KW-0812">Transmembrane</keyword>
<dbReference type="EMBL" id="FNVK01000021">
    <property type="protein sequence ID" value="SEG00097.1"/>
    <property type="molecule type" value="Genomic_DNA"/>
</dbReference>
<dbReference type="HOGENOM" id="CLU_037802_2_1_4"/>
<dbReference type="STRING" id="323848.Nmul_A1684"/>
<keyword evidence="5" id="KW-1185">Reference proteome</keyword>
<sequence>MTNLIALLSGLIFGLGLILGGMANPAKVLAFLDVAGAWDPSLALVMAGAAGVASLAFTAARRRDRSYLGAKMQIPASRLIDKRLVLGSLAFGIGWGMAGICPGPALVLLGSGSAKGMVFVGAMLLGMGVFAMLEKGRAGRRSGPVQTGDAQPVDRPDDSRARRKTGNE</sequence>
<feature type="transmembrane region" description="Helical" evidence="2">
    <location>
        <begin position="40"/>
        <end position="60"/>
    </location>
</feature>
<reference evidence="3 5" key="3">
    <citation type="journal article" date="2008" name="Appl. Environ. Microbiol.">
        <title>Complete genome sequence of Nitrosospira multiformis, an ammonia-oxidizing bacterium from the soil environment.</title>
        <authorList>
            <person name="Norton J.M."/>
            <person name="Klotz M.G."/>
            <person name="Stein L.Y."/>
            <person name="Arp D.J."/>
            <person name="Bottomley P.J."/>
            <person name="Chain P.S."/>
            <person name="Hauser L.J."/>
            <person name="Land M.L."/>
            <person name="Larimer F.W."/>
            <person name="Shin M.W."/>
            <person name="Starkenburg S.R."/>
        </authorList>
    </citation>
    <scope>NUCLEOTIDE SEQUENCE [LARGE SCALE GENOMIC DNA]</scope>
    <source>
        <strain evidence="3">ATCC 25196</strain>
        <strain evidence="5">ATCC 25196 / NCIMB 11849 / C 71</strain>
    </source>
</reference>
<accession>Q2Y8D9</accession>
<reference evidence="3" key="1">
    <citation type="submission" date="2005-08" db="EMBL/GenBank/DDBJ databases">
        <title>Complete sequence of Chromosome 1 of Nitrosospira multiformis ATCC 25196.</title>
        <authorList>
            <consortium name="US DOE Joint Genome Institute"/>
            <person name="Copeland A."/>
            <person name="Lucas S."/>
            <person name="Lapidus A."/>
            <person name="Barry K."/>
            <person name="Detter J.C."/>
            <person name="Glavina T."/>
            <person name="Hammon N."/>
            <person name="Israni S."/>
            <person name="Pitluck S."/>
            <person name="Chain P."/>
            <person name="Malfatti S."/>
            <person name="Shin M."/>
            <person name="Vergez L."/>
            <person name="Schmutz J."/>
            <person name="Larimer F."/>
            <person name="Land M."/>
            <person name="Hauser L."/>
            <person name="Kyrpides N."/>
            <person name="Lykidis A."/>
            <person name="Richardson P."/>
        </authorList>
    </citation>
    <scope>NUCLEOTIDE SEQUENCE</scope>
    <source>
        <strain evidence="3">ATCC 25196</strain>
    </source>
</reference>
<feature type="transmembrane region" description="Helical" evidence="2">
    <location>
        <begin position="84"/>
        <end position="110"/>
    </location>
</feature>
<evidence type="ECO:0000313" key="3">
    <source>
        <dbReference type="EMBL" id="ABB74982.1"/>
    </source>
</evidence>
<dbReference type="Proteomes" id="UP000002718">
    <property type="component" value="Chromosome"/>
</dbReference>
<gene>
    <name evidence="3" type="ordered locus">Nmul_A1684</name>
    <name evidence="4" type="ORF">SAMN05216403_1214</name>
</gene>
<keyword evidence="2" id="KW-1133">Transmembrane helix</keyword>
<dbReference type="eggNOG" id="COG2391">
    <property type="taxonomic scope" value="Bacteria"/>
</dbReference>
<dbReference type="Proteomes" id="UP000236751">
    <property type="component" value="Unassembled WGS sequence"/>
</dbReference>
<proteinExistence type="predicted"/>
<evidence type="ECO:0000256" key="1">
    <source>
        <dbReference type="SAM" id="MobiDB-lite"/>
    </source>
</evidence>
<evidence type="ECO:0000313" key="6">
    <source>
        <dbReference type="Proteomes" id="UP000236751"/>
    </source>
</evidence>
<reference evidence="4 6" key="4">
    <citation type="submission" date="2016-10" db="EMBL/GenBank/DDBJ databases">
        <authorList>
            <person name="de Groot N.N."/>
        </authorList>
    </citation>
    <scope>NUCLEOTIDE SEQUENCE [LARGE SCALE GENOMIC DNA]</scope>
    <source>
        <strain evidence="4 6">Nl13</strain>
    </source>
</reference>